<dbReference type="Proteomes" id="UP000799539">
    <property type="component" value="Unassembled WGS sequence"/>
</dbReference>
<sequence>MASQLLDLPREIRDMISSIVITNNSTNSNHQTDTFHLNYKSTSGLASNATSSLASTCKQLQAEHSYLLRKAALTPGTKILVPIRDFDFSQLISFIHTLRSHEIQAANRNRNIVVNLVNLNLNLNFNLQGIAHLRAKQQQQQQQNLYDWIETCERMGVEVMYTVQWSSVDGKYLQFLETMVGTTSEGRKIVKALKAKNVRSWSWEGW</sequence>
<organism evidence="1 2">
    <name type="scientific">Cercospora zeae-maydis SCOH1-5</name>
    <dbReference type="NCBI Taxonomy" id="717836"/>
    <lineage>
        <taxon>Eukaryota</taxon>
        <taxon>Fungi</taxon>
        <taxon>Dikarya</taxon>
        <taxon>Ascomycota</taxon>
        <taxon>Pezizomycotina</taxon>
        <taxon>Dothideomycetes</taxon>
        <taxon>Dothideomycetidae</taxon>
        <taxon>Mycosphaerellales</taxon>
        <taxon>Mycosphaerellaceae</taxon>
        <taxon>Cercospora</taxon>
    </lineage>
</organism>
<evidence type="ECO:0000313" key="2">
    <source>
        <dbReference type="Proteomes" id="UP000799539"/>
    </source>
</evidence>
<accession>A0A6A6F7G7</accession>
<reference evidence="1" key="1">
    <citation type="journal article" date="2020" name="Stud. Mycol.">
        <title>101 Dothideomycetes genomes: a test case for predicting lifestyles and emergence of pathogens.</title>
        <authorList>
            <person name="Haridas S."/>
            <person name="Albert R."/>
            <person name="Binder M."/>
            <person name="Bloem J."/>
            <person name="Labutti K."/>
            <person name="Salamov A."/>
            <person name="Andreopoulos B."/>
            <person name="Baker S."/>
            <person name="Barry K."/>
            <person name="Bills G."/>
            <person name="Bluhm B."/>
            <person name="Cannon C."/>
            <person name="Castanera R."/>
            <person name="Culley D."/>
            <person name="Daum C."/>
            <person name="Ezra D."/>
            <person name="Gonzalez J."/>
            <person name="Henrissat B."/>
            <person name="Kuo A."/>
            <person name="Liang C."/>
            <person name="Lipzen A."/>
            <person name="Lutzoni F."/>
            <person name="Magnuson J."/>
            <person name="Mondo S."/>
            <person name="Nolan M."/>
            <person name="Ohm R."/>
            <person name="Pangilinan J."/>
            <person name="Park H.-J."/>
            <person name="Ramirez L."/>
            <person name="Alfaro M."/>
            <person name="Sun H."/>
            <person name="Tritt A."/>
            <person name="Yoshinaga Y."/>
            <person name="Zwiers L.-H."/>
            <person name="Turgeon B."/>
            <person name="Goodwin S."/>
            <person name="Spatafora J."/>
            <person name="Crous P."/>
            <person name="Grigoriev I."/>
        </authorList>
    </citation>
    <scope>NUCLEOTIDE SEQUENCE</scope>
    <source>
        <strain evidence="1">SCOH1-5</strain>
    </source>
</reference>
<dbReference type="AlphaFoldDB" id="A0A6A6F7G7"/>
<name>A0A6A6F7G7_9PEZI</name>
<protein>
    <submittedName>
        <fullName evidence="1">Uncharacterized protein</fullName>
    </submittedName>
</protein>
<keyword evidence="2" id="KW-1185">Reference proteome</keyword>
<dbReference type="OrthoDB" id="3639334at2759"/>
<feature type="non-terminal residue" evidence="1">
    <location>
        <position position="206"/>
    </location>
</feature>
<evidence type="ECO:0000313" key="1">
    <source>
        <dbReference type="EMBL" id="KAF2209189.1"/>
    </source>
</evidence>
<dbReference type="EMBL" id="ML992688">
    <property type="protein sequence ID" value="KAF2209189.1"/>
    <property type="molecule type" value="Genomic_DNA"/>
</dbReference>
<proteinExistence type="predicted"/>
<gene>
    <name evidence="1" type="ORF">CERZMDRAFT_23525</name>
</gene>